<dbReference type="SUPFAM" id="SSF56752">
    <property type="entry name" value="D-aminoacid aminotransferase-like PLP-dependent enzymes"/>
    <property type="match status" value="1"/>
</dbReference>
<keyword evidence="2" id="KW-0614">Plasmid</keyword>
<comment type="similarity">
    <text evidence="1">Belongs to the class-IV pyridoxal-phosphate-dependent aminotransferase family.</text>
</comment>
<dbReference type="OrthoDB" id="21319at2"/>
<dbReference type="InterPro" id="IPR036038">
    <property type="entry name" value="Aminotransferase-like"/>
</dbReference>
<keyword evidence="3" id="KW-1185">Reference proteome</keyword>
<protein>
    <submittedName>
        <fullName evidence="2">Uncharacterized protein</fullName>
    </submittedName>
</protein>
<evidence type="ECO:0000256" key="1">
    <source>
        <dbReference type="ARBA" id="ARBA00009320"/>
    </source>
</evidence>
<dbReference type="InterPro" id="IPR043132">
    <property type="entry name" value="BCAT-like_C"/>
</dbReference>
<evidence type="ECO:0000313" key="3">
    <source>
        <dbReference type="Proteomes" id="UP000077405"/>
    </source>
</evidence>
<name>A0A2R4VW83_9PROT</name>
<dbReference type="EMBL" id="CP028906">
    <property type="protein sequence ID" value="AWB08683.1"/>
    <property type="molecule type" value="Genomic_DNA"/>
</dbReference>
<dbReference type="AlphaFoldDB" id="A0A2R4VW83"/>
<dbReference type="KEGG" id="ahu:A6A40_27350"/>
<dbReference type="GO" id="GO:0046394">
    <property type="term" value="P:carboxylic acid biosynthetic process"/>
    <property type="evidence" value="ECO:0007669"/>
    <property type="project" value="UniProtKB-ARBA"/>
</dbReference>
<proteinExistence type="inferred from homology"/>
<dbReference type="Gene3D" id="3.20.10.10">
    <property type="entry name" value="D-amino Acid Aminotransferase, subunit A, domain 2"/>
    <property type="match status" value="1"/>
</dbReference>
<reference evidence="2 3" key="1">
    <citation type="submission" date="2018-04" db="EMBL/GenBank/DDBJ databases">
        <title>Complete genome sequence of the nitrogen-fixing bacterium Azospirillum humicireducens type strain SgZ-5.</title>
        <authorList>
            <person name="Yu Z."/>
        </authorList>
    </citation>
    <scope>NUCLEOTIDE SEQUENCE [LARGE SCALE GENOMIC DNA]</scope>
    <source>
        <strain evidence="2 3">SgZ-5</strain>
        <plasmid evidence="2 3">pYZ5</plasmid>
    </source>
</reference>
<accession>A0A2R4VW83</accession>
<dbReference type="RefSeq" id="WP_108548935.1">
    <property type="nucleotide sequence ID" value="NZ_CP028906.1"/>
</dbReference>
<dbReference type="NCBIfam" id="NF006734">
    <property type="entry name" value="PRK09266.1"/>
    <property type="match status" value="1"/>
</dbReference>
<dbReference type="InterPro" id="IPR001544">
    <property type="entry name" value="Aminotrans_IV"/>
</dbReference>
<organism evidence="2 3">
    <name type="scientific">Azospirillum humicireducens</name>
    <dbReference type="NCBI Taxonomy" id="1226968"/>
    <lineage>
        <taxon>Bacteria</taxon>
        <taxon>Pseudomonadati</taxon>
        <taxon>Pseudomonadota</taxon>
        <taxon>Alphaproteobacteria</taxon>
        <taxon>Rhodospirillales</taxon>
        <taxon>Azospirillaceae</taxon>
        <taxon>Azospirillum</taxon>
    </lineage>
</organism>
<geneLocation type="plasmid" evidence="2 3">
    <name>pYZ5</name>
</geneLocation>
<dbReference type="InterPro" id="IPR050571">
    <property type="entry name" value="Class-IV_PLP-Dep_Aminotrnsfr"/>
</dbReference>
<dbReference type="GO" id="GO:0003824">
    <property type="term" value="F:catalytic activity"/>
    <property type="evidence" value="ECO:0007669"/>
    <property type="project" value="InterPro"/>
</dbReference>
<evidence type="ECO:0000313" key="2">
    <source>
        <dbReference type="EMBL" id="AWB08683.1"/>
    </source>
</evidence>
<sequence>MTGKPDFRTQINGRPATAEDLSSLAFAGFAHFTAMQVRKGAVRGLDLHLSRLRSASNEFFGQALPDAVVRERLRSAIDAGTSALSLTATMFSSNGEFTSTGAEDDPAILVRTAPPSDGPDGPLRLAIVQHERPFPTIKHVGEASKTHYLRQAVKEGYDDAAFIDTHGHMSEATIWNLAFWDGEAVVWPKAALLAGVTMQIVRRRLDALGIAQREEPIGLARAIEMKGAAVMNSWTPGVPVSALGSIAVPLSPTFIEILRAAYEREPLVEI</sequence>
<dbReference type="Proteomes" id="UP000077405">
    <property type="component" value="Plasmid pYZ5"/>
</dbReference>
<dbReference type="Pfam" id="PF01063">
    <property type="entry name" value="Aminotran_4"/>
    <property type="match status" value="1"/>
</dbReference>
<dbReference type="PANTHER" id="PTHR42743">
    <property type="entry name" value="AMINO-ACID AMINOTRANSFERASE"/>
    <property type="match status" value="1"/>
</dbReference>
<dbReference type="PANTHER" id="PTHR42743:SF13">
    <property type="entry name" value="P-LOOP CONTAINING NUCLEOSIDE TRIPHOSPHATE HYDROLASE PROTEIN"/>
    <property type="match status" value="1"/>
</dbReference>
<gene>
    <name evidence="2" type="ORF">A6A40_27350</name>
</gene>